<proteinExistence type="predicted"/>
<name>A0ABV3QG79_9GAMM</name>
<evidence type="ECO:0000313" key="1">
    <source>
        <dbReference type="EMBL" id="MEW9572692.1"/>
    </source>
</evidence>
<gene>
    <name evidence="1" type="ORF">ABQJ54_13110</name>
</gene>
<reference evidence="1 2" key="1">
    <citation type="submission" date="2024-06" db="EMBL/GenBank/DDBJ databases">
        <authorList>
            <person name="Woo H."/>
        </authorList>
    </citation>
    <scope>NUCLEOTIDE SEQUENCE [LARGE SCALE GENOMIC DNA]</scope>
    <source>
        <strain evidence="1 2">Si-c</strain>
    </source>
</reference>
<protein>
    <submittedName>
        <fullName evidence="1">Uncharacterized protein</fullName>
    </submittedName>
</protein>
<sequence length="175" mass="18724">MKNIFAELFAKKKKTQDAAQQPKDVSAGLRSMVLGLSPAEIGITPNSFPHQVWGIVMETGMRDGYYTLAVLADGTASLYFSNGGGIIGSGEKLEVRQVSQQFIGSANRFVGSSKPAASLEPPSQGNTEFFFLTFQGVQTYAAPEVELGEKRDSLAPLFHAGHAVIAAVRQSQSKV</sequence>
<accession>A0ABV3QG79</accession>
<evidence type="ECO:0000313" key="2">
    <source>
        <dbReference type="Proteomes" id="UP001556220"/>
    </source>
</evidence>
<dbReference type="Proteomes" id="UP001556220">
    <property type="component" value="Unassembled WGS sequence"/>
</dbReference>
<keyword evidence="2" id="KW-1185">Reference proteome</keyword>
<dbReference type="RefSeq" id="WP_367854757.1">
    <property type="nucleotide sequence ID" value="NZ_JBFOHK010000003.1"/>
</dbReference>
<dbReference type="EMBL" id="JBFOHK010000003">
    <property type="protein sequence ID" value="MEW9572692.1"/>
    <property type="molecule type" value="Genomic_DNA"/>
</dbReference>
<comment type="caution">
    <text evidence="1">The sequence shown here is derived from an EMBL/GenBank/DDBJ whole genome shotgun (WGS) entry which is preliminary data.</text>
</comment>
<organism evidence="1 2">
    <name type="scientific">Rhodanobacter lycopersici</name>
    <dbReference type="NCBI Taxonomy" id="3162487"/>
    <lineage>
        <taxon>Bacteria</taxon>
        <taxon>Pseudomonadati</taxon>
        <taxon>Pseudomonadota</taxon>
        <taxon>Gammaproteobacteria</taxon>
        <taxon>Lysobacterales</taxon>
        <taxon>Rhodanobacteraceae</taxon>
        <taxon>Rhodanobacter</taxon>
    </lineage>
</organism>